<dbReference type="PANTHER" id="PTHR31642:SF310">
    <property type="entry name" value="FATTY ALCOHOL:CAFFEOYL-COA ACYLTRANSFERASE"/>
    <property type="match status" value="1"/>
</dbReference>
<comment type="caution">
    <text evidence="3">The sequence shown here is derived from an EMBL/GenBank/DDBJ whole genome shotgun (WGS) entry which is preliminary data.</text>
</comment>
<dbReference type="Gene3D" id="3.30.559.10">
    <property type="entry name" value="Chloramphenicol acetyltransferase-like domain"/>
    <property type="match status" value="1"/>
</dbReference>
<dbReference type="Proteomes" id="UP000824469">
    <property type="component" value="Unassembled WGS sequence"/>
</dbReference>
<dbReference type="AlphaFoldDB" id="A0AA38BQY0"/>
<evidence type="ECO:0000313" key="3">
    <source>
        <dbReference type="EMBL" id="KAH9288666.1"/>
    </source>
</evidence>
<dbReference type="InterPro" id="IPR023213">
    <property type="entry name" value="CAT-like_dom_sf"/>
</dbReference>
<gene>
    <name evidence="3" type="ORF">KI387_032783</name>
</gene>
<evidence type="ECO:0000313" key="4">
    <source>
        <dbReference type="Proteomes" id="UP000824469"/>
    </source>
</evidence>
<organism evidence="3 4">
    <name type="scientific">Taxus chinensis</name>
    <name type="common">Chinese yew</name>
    <name type="synonym">Taxus wallichiana var. chinensis</name>
    <dbReference type="NCBI Taxonomy" id="29808"/>
    <lineage>
        <taxon>Eukaryota</taxon>
        <taxon>Viridiplantae</taxon>
        <taxon>Streptophyta</taxon>
        <taxon>Embryophyta</taxon>
        <taxon>Tracheophyta</taxon>
        <taxon>Spermatophyta</taxon>
        <taxon>Pinopsida</taxon>
        <taxon>Pinidae</taxon>
        <taxon>Conifers II</taxon>
        <taxon>Cupressales</taxon>
        <taxon>Taxaceae</taxon>
        <taxon>Taxus</taxon>
    </lineage>
</organism>
<keyword evidence="4" id="KW-1185">Reference proteome</keyword>
<evidence type="ECO:0000256" key="1">
    <source>
        <dbReference type="ARBA" id="ARBA00009861"/>
    </source>
</evidence>
<reference evidence="3 4" key="1">
    <citation type="journal article" date="2021" name="Nat. Plants">
        <title>The Taxus genome provides insights into paclitaxel biosynthesis.</title>
        <authorList>
            <person name="Xiong X."/>
            <person name="Gou J."/>
            <person name="Liao Q."/>
            <person name="Li Y."/>
            <person name="Zhou Q."/>
            <person name="Bi G."/>
            <person name="Li C."/>
            <person name="Du R."/>
            <person name="Wang X."/>
            <person name="Sun T."/>
            <person name="Guo L."/>
            <person name="Liang H."/>
            <person name="Lu P."/>
            <person name="Wu Y."/>
            <person name="Zhang Z."/>
            <person name="Ro D.K."/>
            <person name="Shang Y."/>
            <person name="Huang S."/>
            <person name="Yan J."/>
        </authorList>
    </citation>
    <scope>NUCLEOTIDE SEQUENCE [LARGE SCALE GENOMIC DNA]</scope>
    <source>
        <strain evidence="3">Ta-2019</strain>
    </source>
</reference>
<feature type="non-terminal residue" evidence="3">
    <location>
        <position position="150"/>
    </location>
</feature>
<feature type="non-terminal residue" evidence="3">
    <location>
        <position position="1"/>
    </location>
</feature>
<evidence type="ECO:0000256" key="2">
    <source>
        <dbReference type="ARBA" id="ARBA00022679"/>
    </source>
</evidence>
<dbReference type="GO" id="GO:0016747">
    <property type="term" value="F:acyltransferase activity, transferring groups other than amino-acyl groups"/>
    <property type="evidence" value="ECO:0007669"/>
    <property type="project" value="TreeGrafter"/>
</dbReference>
<dbReference type="PANTHER" id="PTHR31642">
    <property type="entry name" value="TRICHOTHECENE 3-O-ACETYLTRANSFERASE"/>
    <property type="match status" value="1"/>
</dbReference>
<proteinExistence type="inferred from homology"/>
<sequence length="150" mass="16724">VIELYHRHLESKDMDIIVTSSVLVPPATPPPHHVLWLSNIDLCFPIHGLATYIYRPVIDSDMQTVCQGLREALSKVLVHFYPLAGRLSTDETGRISVNCNSEGALFLEAFTELKIDDLEDMGSRPSELQPLLPTVSYSEDISALPLLILK</sequence>
<dbReference type="Pfam" id="PF02458">
    <property type="entry name" value="Transferase"/>
    <property type="match status" value="1"/>
</dbReference>
<protein>
    <submittedName>
        <fullName evidence="3">Uncharacterized protein</fullName>
    </submittedName>
</protein>
<name>A0AA38BQY0_TAXCH</name>
<keyword evidence="2" id="KW-0808">Transferase</keyword>
<accession>A0AA38BQY0</accession>
<comment type="similarity">
    <text evidence="1">Belongs to the plant acyltransferase family.</text>
</comment>
<dbReference type="InterPro" id="IPR050317">
    <property type="entry name" value="Plant_Fungal_Acyltransferase"/>
</dbReference>
<dbReference type="EMBL" id="JAHRHJ020003813">
    <property type="protein sequence ID" value="KAH9288666.1"/>
    <property type="molecule type" value="Genomic_DNA"/>
</dbReference>